<proteinExistence type="predicted"/>
<dbReference type="EMBL" id="JAGFBS010000011">
    <property type="protein sequence ID" value="KAG6376650.1"/>
    <property type="molecule type" value="Genomic_DNA"/>
</dbReference>
<dbReference type="OrthoDB" id="2692192at2759"/>
<evidence type="ECO:0000313" key="2">
    <source>
        <dbReference type="Proteomes" id="UP000683000"/>
    </source>
</evidence>
<sequence>MIWWDSFCGSPTDRHIDQKRLLEKINGETKGNKIAHTRCINDICAQNISAVKKAASFVLVDKLGLLFPGTISESITKPLHELCEVNTTCSNIPYTYLCWLQEVMMIQSEEHLIHLHHPAKDITMVILHPTGLAEIRLEYMPEFPTIAKS</sequence>
<organism evidence="1 2">
    <name type="scientific">Boletus reticuloceps</name>
    <dbReference type="NCBI Taxonomy" id="495285"/>
    <lineage>
        <taxon>Eukaryota</taxon>
        <taxon>Fungi</taxon>
        <taxon>Dikarya</taxon>
        <taxon>Basidiomycota</taxon>
        <taxon>Agaricomycotina</taxon>
        <taxon>Agaricomycetes</taxon>
        <taxon>Agaricomycetidae</taxon>
        <taxon>Boletales</taxon>
        <taxon>Boletineae</taxon>
        <taxon>Boletaceae</taxon>
        <taxon>Boletoideae</taxon>
        <taxon>Boletus</taxon>
    </lineage>
</organism>
<reference evidence="1" key="1">
    <citation type="submission" date="2021-03" db="EMBL/GenBank/DDBJ databases">
        <title>Evolutionary innovations through gain and loss of genes in the ectomycorrhizal Boletales.</title>
        <authorList>
            <person name="Wu G."/>
            <person name="Miyauchi S."/>
            <person name="Morin E."/>
            <person name="Yang Z.-L."/>
            <person name="Xu J."/>
            <person name="Martin F.M."/>
        </authorList>
    </citation>
    <scope>NUCLEOTIDE SEQUENCE</scope>
    <source>
        <strain evidence="1">BR01</strain>
    </source>
</reference>
<gene>
    <name evidence="1" type="ORF">JVT61DRAFT_1639</name>
</gene>
<evidence type="ECO:0000313" key="1">
    <source>
        <dbReference type="EMBL" id="KAG6376650.1"/>
    </source>
</evidence>
<name>A0A8I2YRD5_9AGAM</name>
<comment type="caution">
    <text evidence="1">The sequence shown here is derived from an EMBL/GenBank/DDBJ whole genome shotgun (WGS) entry which is preliminary data.</text>
</comment>
<dbReference type="AlphaFoldDB" id="A0A8I2YRD5"/>
<accession>A0A8I2YRD5</accession>
<dbReference type="Proteomes" id="UP000683000">
    <property type="component" value="Unassembled WGS sequence"/>
</dbReference>
<keyword evidence="2" id="KW-1185">Reference proteome</keyword>
<protein>
    <submittedName>
        <fullName evidence="1">Uncharacterized protein</fullName>
    </submittedName>
</protein>